<dbReference type="AlphaFoldDB" id="A0A8T2KUG6"/>
<evidence type="ECO:0000313" key="3">
    <source>
        <dbReference type="Proteomes" id="UP000752171"/>
    </source>
</evidence>
<dbReference type="Proteomes" id="UP000752171">
    <property type="component" value="Unassembled WGS sequence"/>
</dbReference>
<gene>
    <name evidence="2" type="ORF">AMEX_G26356</name>
</gene>
<sequence length="381" mass="43118">MDASFLGKHDFYNKVLHTFCCLSFKSVTNVFLLNRYFLGLGTCELETIQAVQNIEGLSQLCEESVNTSAHVDPLAGLKRLVDSITPPGFDNLYKQPKNPQLQDITNNSGYRRAFKPNLTSSPEVLLGKRCNREPSSSRKRIRLEDSCILLDTDLNNAGQSTNGESVLRNDVQDVLNKDEWSEDLTDIWDQNSFSEPVEKTVAAAPPNVGINASDKHRDTDANELRSNQEHEHQDQVGTDGDLNSIGEVLTVLRQLSEENRKILLDNKTITESNRKLTEACIKSSQDNERLSQLNTKISQESLNNLIELRRQSAVNRRHEKGIQEIHKQLNIYLEEFRKFDMSGNVSKDQFKSLIQIMFKMQKALEIKLSPFLPVAGPSSRV</sequence>
<comment type="caution">
    <text evidence="2">The sequence shown here is derived from an EMBL/GenBank/DDBJ whole genome shotgun (WGS) entry which is preliminary data.</text>
</comment>
<accession>A0A8T2KUG6</accession>
<dbReference type="EMBL" id="JAICCE010000023">
    <property type="protein sequence ID" value="KAG9261342.1"/>
    <property type="molecule type" value="Genomic_DNA"/>
</dbReference>
<feature type="region of interest" description="Disordered" evidence="1">
    <location>
        <begin position="207"/>
        <end position="241"/>
    </location>
</feature>
<proteinExistence type="predicted"/>
<feature type="compositionally biased region" description="Basic and acidic residues" evidence="1">
    <location>
        <begin position="213"/>
        <end position="234"/>
    </location>
</feature>
<name>A0A8T2KUG6_ASTMX</name>
<reference evidence="2 3" key="1">
    <citation type="submission" date="2021-07" db="EMBL/GenBank/DDBJ databases">
        <authorList>
            <person name="Imarazene B."/>
            <person name="Zahm M."/>
            <person name="Klopp C."/>
            <person name="Cabau C."/>
            <person name="Beille S."/>
            <person name="Jouanno E."/>
            <person name="Castinel A."/>
            <person name="Lluch J."/>
            <person name="Gil L."/>
            <person name="Kuchtly C."/>
            <person name="Lopez Roques C."/>
            <person name="Donnadieu C."/>
            <person name="Parrinello H."/>
            <person name="Journot L."/>
            <person name="Du K."/>
            <person name="Schartl M."/>
            <person name="Retaux S."/>
            <person name="Guiguen Y."/>
        </authorList>
    </citation>
    <scope>NUCLEOTIDE SEQUENCE [LARGE SCALE GENOMIC DNA]</scope>
    <source>
        <strain evidence="2">Pach_M1</strain>
        <tissue evidence="2">Testis</tissue>
    </source>
</reference>
<organism evidence="2 3">
    <name type="scientific">Astyanax mexicanus</name>
    <name type="common">Blind cave fish</name>
    <name type="synonym">Astyanax fasciatus mexicanus</name>
    <dbReference type="NCBI Taxonomy" id="7994"/>
    <lineage>
        <taxon>Eukaryota</taxon>
        <taxon>Metazoa</taxon>
        <taxon>Chordata</taxon>
        <taxon>Craniata</taxon>
        <taxon>Vertebrata</taxon>
        <taxon>Euteleostomi</taxon>
        <taxon>Actinopterygii</taxon>
        <taxon>Neopterygii</taxon>
        <taxon>Teleostei</taxon>
        <taxon>Ostariophysi</taxon>
        <taxon>Characiformes</taxon>
        <taxon>Characoidei</taxon>
        <taxon>Acestrorhamphidae</taxon>
        <taxon>Acestrorhamphinae</taxon>
        <taxon>Astyanax</taxon>
    </lineage>
</organism>
<evidence type="ECO:0000256" key="1">
    <source>
        <dbReference type="SAM" id="MobiDB-lite"/>
    </source>
</evidence>
<protein>
    <submittedName>
        <fullName evidence="2">Uncharacterized protein</fullName>
    </submittedName>
</protein>
<evidence type="ECO:0000313" key="2">
    <source>
        <dbReference type="EMBL" id="KAG9261342.1"/>
    </source>
</evidence>